<name>A0A099F7G3_9RHOB</name>
<proteinExistence type="predicted"/>
<evidence type="ECO:0000256" key="2">
    <source>
        <dbReference type="ARBA" id="ARBA00022448"/>
    </source>
</evidence>
<keyword evidence="5" id="KW-0520">NAD</keyword>
<sequence>MRVIICGAGQVGWQIARQLSSERHDVVLIDQDERLIQQANDALDVQGIVGHASHPDVLDRAGAHDGDLLIAATASDEVNIVACEVAAALFTVPRRIARLRGHGYLLPEYSDLYQADSLSIDVVISPEREVALAALSRLDAPSTFDTETFMDGRVRLMGLALNQDCPILNTPLRQLDQTFFGLRAVVVGIRRGERFFAPEPADQLHAGDRAYVVTPETDVARTLDIFGLPPRRIERVVLIGGGNIGLTVAQKLDRRTGMNVKLLERDRDRAERAAERLNRVVVLHGDGMAADLMAEAGVPKADAVVTLTEDDRTNILAAVRARQAGARMVVALVNDPTLLPLAASLGIDAQISPRAVTVSSILRLIRRGLVRDVYALGDAEAELIEAQILPGSALAGVAVREMQLPRGALIAAVEKKGEVIKPRPDTRIEPGDLILIFALAGDVAEVERLLQVSADWF</sequence>
<dbReference type="SUPFAM" id="SSF51735">
    <property type="entry name" value="NAD(P)-binding Rossmann-fold domains"/>
    <property type="match status" value="2"/>
</dbReference>
<dbReference type="InterPro" id="IPR036291">
    <property type="entry name" value="NAD(P)-bd_dom_sf"/>
</dbReference>
<evidence type="ECO:0000256" key="4">
    <source>
        <dbReference type="ARBA" id="ARBA00022958"/>
    </source>
</evidence>
<keyword evidence="3" id="KW-0633">Potassium transport</keyword>
<reference evidence="9 10" key="1">
    <citation type="submission" date="2014-09" db="EMBL/GenBank/DDBJ databases">
        <authorList>
            <person name="McGinnis J.M."/>
            <person name="Wolfgang W.J."/>
        </authorList>
    </citation>
    <scope>NUCLEOTIDE SEQUENCE [LARGE SCALE GENOMIC DNA]</scope>
    <source>
        <strain evidence="9 10">HAMBI 3106</strain>
    </source>
</reference>
<dbReference type="OrthoDB" id="9775180at2"/>
<evidence type="ECO:0000259" key="7">
    <source>
        <dbReference type="PROSITE" id="PS51201"/>
    </source>
</evidence>
<dbReference type="PANTHER" id="PTHR43833">
    <property type="entry name" value="POTASSIUM CHANNEL PROTEIN 2-RELATED-RELATED"/>
    <property type="match status" value="1"/>
</dbReference>
<dbReference type="NCBIfam" id="NF007039">
    <property type="entry name" value="PRK09496.3-2"/>
    <property type="match status" value="1"/>
</dbReference>
<evidence type="ECO:0000256" key="1">
    <source>
        <dbReference type="ARBA" id="ARBA00017378"/>
    </source>
</evidence>
<feature type="domain" description="RCK C-terminal" evidence="8">
    <location>
        <begin position="144"/>
        <end position="228"/>
    </location>
</feature>
<organism evidence="9 10">
    <name type="scientific">Paracoccus sphaerophysae</name>
    <dbReference type="NCBI Taxonomy" id="690417"/>
    <lineage>
        <taxon>Bacteria</taxon>
        <taxon>Pseudomonadati</taxon>
        <taxon>Pseudomonadota</taxon>
        <taxon>Alphaproteobacteria</taxon>
        <taxon>Rhodobacterales</taxon>
        <taxon>Paracoccaceae</taxon>
        <taxon>Paracoccus</taxon>
    </lineage>
</organism>
<dbReference type="Pfam" id="PF02254">
    <property type="entry name" value="TrkA_N"/>
    <property type="match status" value="2"/>
</dbReference>
<evidence type="ECO:0000313" key="9">
    <source>
        <dbReference type="EMBL" id="KGJ06012.1"/>
    </source>
</evidence>
<dbReference type="GO" id="GO:0015079">
    <property type="term" value="F:potassium ion transmembrane transporter activity"/>
    <property type="evidence" value="ECO:0007669"/>
    <property type="project" value="InterPro"/>
</dbReference>
<dbReference type="Proteomes" id="UP000029917">
    <property type="component" value="Unassembled WGS sequence"/>
</dbReference>
<dbReference type="PRINTS" id="PR00335">
    <property type="entry name" value="KUPTAKETRKA"/>
</dbReference>
<keyword evidence="2" id="KW-0813">Transport</keyword>
<dbReference type="Gene3D" id="3.40.50.720">
    <property type="entry name" value="NAD(P)-binding Rossmann-like Domain"/>
    <property type="match status" value="2"/>
</dbReference>
<reference evidence="9 10" key="2">
    <citation type="submission" date="2014-10" db="EMBL/GenBank/DDBJ databases">
        <title>Paracoccus sanguinis sp. nov., isolated from clinical specimens of New York State patients.</title>
        <authorList>
            <person name="Mingle L.A."/>
            <person name="Cole J.A."/>
            <person name="Lapierre P."/>
            <person name="Musser K.A."/>
        </authorList>
    </citation>
    <scope>NUCLEOTIDE SEQUENCE [LARGE SCALE GENOMIC DNA]</scope>
    <source>
        <strain evidence="9 10">HAMBI 3106</strain>
    </source>
</reference>
<dbReference type="InterPro" id="IPR036721">
    <property type="entry name" value="RCK_C_sf"/>
</dbReference>
<evidence type="ECO:0000256" key="6">
    <source>
        <dbReference type="ARBA" id="ARBA00023065"/>
    </source>
</evidence>
<dbReference type="GO" id="GO:0005886">
    <property type="term" value="C:plasma membrane"/>
    <property type="evidence" value="ECO:0007669"/>
    <property type="project" value="InterPro"/>
</dbReference>
<accession>A0A099F7G3</accession>
<evidence type="ECO:0000256" key="5">
    <source>
        <dbReference type="ARBA" id="ARBA00023027"/>
    </source>
</evidence>
<dbReference type="Gene3D" id="3.30.70.1450">
    <property type="entry name" value="Regulator of K+ conductance, C-terminal domain"/>
    <property type="match status" value="2"/>
</dbReference>
<dbReference type="SUPFAM" id="SSF116726">
    <property type="entry name" value="TrkA C-terminal domain-like"/>
    <property type="match status" value="2"/>
</dbReference>
<evidence type="ECO:0000256" key="3">
    <source>
        <dbReference type="ARBA" id="ARBA00022538"/>
    </source>
</evidence>
<dbReference type="NCBIfam" id="NF007031">
    <property type="entry name" value="PRK09496.1-2"/>
    <property type="match status" value="1"/>
</dbReference>
<feature type="domain" description="RCK C-terminal" evidence="8">
    <location>
        <begin position="371"/>
        <end position="452"/>
    </location>
</feature>
<dbReference type="STRING" id="690417.IC63_10700"/>
<comment type="caution">
    <text evidence="9">The sequence shown here is derived from an EMBL/GenBank/DDBJ whole genome shotgun (WGS) entry which is preliminary data.</text>
</comment>
<dbReference type="NCBIfam" id="NF007032">
    <property type="entry name" value="PRK09496.1-4"/>
    <property type="match status" value="1"/>
</dbReference>
<evidence type="ECO:0000313" key="10">
    <source>
        <dbReference type="Proteomes" id="UP000029917"/>
    </source>
</evidence>
<dbReference type="InterPro" id="IPR006036">
    <property type="entry name" value="K_uptake_TrkA"/>
</dbReference>
<keyword evidence="6" id="KW-0406">Ion transport</keyword>
<dbReference type="PANTHER" id="PTHR43833:SF5">
    <property type="entry name" value="TRK SYSTEM POTASSIUM UPTAKE PROTEIN TRKA"/>
    <property type="match status" value="1"/>
</dbReference>
<evidence type="ECO:0000259" key="8">
    <source>
        <dbReference type="PROSITE" id="PS51202"/>
    </source>
</evidence>
<keyword evidence="10" id="KW-1185">Reference proteome</keyword>
<dbReference type="Pfam" id="PF02080">
    <property type="entry name" value="TrkA_C"/>
    <property type="match status" value="2"/>
</dbReference>
<dbReference type="AlphaFoldDB" id="A0A099F7G3"/>
<dbReference type="EMBL" id="JRKS01000033">
    <property type="protein sequence ID" value="KGJ06012.1"/>
    <property type="molecule type" value="Genomic_DNA"/>
</dbReference>
<protein>
    <recommendedName>
        <fullName evidence="1">Trk system potassium uptake protein TrkA</fullName>
    </recommendedName>
</protein>
<dbReference type="InterPro" id="IPR006037">
    <property type="entry name" value="RCK_C"/>
</dbReference>
<dbReference type="PROSITE" id="PS51201">
    <property type="entry name" value="RCK_N"/>
    <property type="match status" value="2"/>
</dbReference>
<dbReference type="PROSITE" id="PS51202">
    <property type="entry name" value="RCK_C"/>
    <property type="match status" value="2"/>
</dbReference>
<feature type="domain" description="RCK N-terminal" evidence="7">
    <location>
        <begin position="1"/>
        <end position="124"/>
    </location>
</feature>
<keyword evidence="4" id="KW-0630">Potassium</keyword>
<dbReference type="InterPro" id="IPR003148">
    <property type="entry name" value="RCK_N"/>
</dbReference>
<feature type="domain" description="RCK N-terminal" evidence="7">
    <location>
        <begin position="233"/>
        <end position="353"/>
    </location>
</feature>
<dbReference type="RefSeq" id="WP_036719961.1">
    <property type="nucleotide sequence ID" value="NZ_JRKS01000033.1"/>
</dbReference>
<dbReference type="InterPro" id="IPR050721">
    <property type="entry name" value="Trk_Ktr_HKT_K-transport"/>
</dbReference>
<gene>
    <name evidence="9" type="ORF">IC63_10700</name>
</gene>